<sequence length="149" mass="15587">MAADAVPTDDHGYSSASCAVGDDAAAEVKAASLAPEETAPEEAGSRGPEGCGKSVAPTVEEVAEPLDESVVRGGEPAVEADTVSDFDVEDFLTEMFSASGGGDAVHMGDVVRKHERLRVDLELVADYMASDRFAEVFRVDGEYLFRASA</sequence>
<accession>A0ABN9TSS7</accession>
<dbReference type="EMBL" id="CAUYUJ010015042">
    <property type="protein sequence ID" value="CAK0849210.1"/>
    <property type="molecule type" value="Genomic_DNA"/>
</dbReference>
<comment type="caution">
    <text evidence="2">The sequence shown here is derived from an EMBL/GenBank/DDBJ whole genome shotgun (WGS) entry which is preliminary data.</text>
</comment>
<feature type="non-terminal residue" evidence="2">
    <location>
        <position position="149"/>
    </location>
</feature>
<evidence type="ECO:0000256" key="1">
    <source>
        <dbReference type="SAM" id="MobiDB-lite"/>
    </source>
</evidence>
<reference evidence="2" key="1">
    <citation type="submission" date="2023-10" db="EMBL/GenBank/DDBJ databases">
        <authorList>
            <person name="Chen Y."/>
            <person name="Shah S."/>
            <person name="Dougan E. K."/>
            <person name="Thang M."/>
            <person name="Chan C."/>
        </authorList>
    </citation>
    <scope>NUCLEOTIDE SEQUENCE [LARGE SCALE GENOMIC DNA]</scope>
</reference>
<evidence type="ECO:0000313" key="3">
    <source>
        <dbReference type="Proteomes" id="UP001189429"/>
    </source>
</evidence>
<evidence type="ECO:0000313" key="2">
    <source>
        <dbReference type="EMBL" id="CAK0849210.1"/>
    </source>
</evidence>
<protein>
    <submittedName>
        <fullName evidence="2">Uncharacterized protein</fullName>
    </submittedName>
</protein>
<dbReference type="Proteomes" id="UP001189429">
    <property type="component" value="Unassembled WGS sequence"/>
</dbReference>
<name>A0ABN9TSS7_9DINO</name>
<proteinExistence type="predicted"/>
<feature type="region of interest" description="Disordered" evidence="1">
    <location>
        <begin position="26"/>
        <end position="55"/>
    </location>
</feature>
<gene>
    <name evidence="2" type="ORF">PCOR1329_LOCUS41956</name>
</gene>
<organism evidence="2 3">
    <name type="scientific">Prorocentrum cordatum</name>
    <dbReference type="NCBI Taxonomy" id="2364126"/>
    <lineage>
        <taxon>Eukaryota</taxon>
        <taxon>Sar</taxon>
        <taxon>Alveolata</taxon>
        <taxon>Dinophyceae</taxon>
        <taxon>Prorocentrales</taxon>
        <taxon>Prorocentraceae</taxon>
        <taxon>Prorocentrum</taxon>
    </lineage>
</organism>
<keyword evidence="3" id="KW-1185">Reference proteome</keyword>